<evidence type="ECO:0000313" key="3">
    <source>
        <dbReference type="Proteomes" id="UP000295558"/>
    </source>
</evidence>
<protein>
    <submittedName>
        <fullName evidence="2">Uncharacterized protein</fullName>
    </submittedName>
</protein>
<evidence type="ECO:0000313" key="2">
    <source>
        <dbReference type="EMBL" id="TDR53467.1"/>
    </source>
</evidence>
<feature type="transmembrane region" description="Helical" evidence="1">
    <location>
        <begin position="28"/>
        <end position="46"/>
    </location>
</feature>
<accession>A0A4R6ZLY3</accession>
<gene>
    <name evidence="2" type="ORF">DFP96_10452</name>
</gene>
<name>A0A4R6ZLY3_9LIST</name>
<keyword evidence="1" id="KW-0812">Transmembrane</keyword>
<keyword evidence="3" id="KW-1185">Reference proteome</keyword>
<keyword evidence="1" id="KW-1133">Transmembrane helix</keyword>
<dbReference type="EMBL" id="SNZK01000004">
    <property type="protein sequence ID" value="TDR53467.1"/>
    <property type="molecule type" value="Genomic_DNA"/>
</dbReference>
<organism evidence="2 3">
    <name type="scientific">Listeria rocourtiae</name>
    <dbReference type="NCBI Taxonomy" id="647910"/>
    <lineage>
        <taxon>Bacteria</taxon>
        <taxon>Bacillati</taxon>
        <taxon>Bacillota</taxon>
        <taxon>Bacilli</taxon>
        <taxon>Bacillales</taxon>
        <taxon>Listeriaceae</taxon>
        <taxon>Listeria</taxon>
    </lineage>
</organism>
<dbReference type="OrthoDB" id="2361556at2"/>
<dbReference type="AlphaFoldDB" id="A0A4R6ZLY3"/>
<evidence type="ECO:0000256" key="1">
    <source>
        <dbReference type="SAM" id="Phobius"/>
    </source>
</evidence>
<dbReference type="Proteomes" id="UP000295558">
    <property type="component" value="Unassembled WGS sequence"/>
</dbReference>
<sequence length="210" mass="24018">MIIVYLVLAIICLMVITAFYGKINIRKHWIGIAALVLLAAMMAIFFRQTFFVTGSPYHEIHKQVASTDLSAESVNGIKINQVLSPEIEKNDFKSKPVSDKSLQKEIKVLVPKKKEKATYWISIENADKNRAIHIEYASDKLTTSRGIKFGDSVDKVISTYGSAYRDLSKSDRYEQELVYEDKDNNIELRFGFWDDKVEMVWLTSLDKAPI</sequence>
<proteinExistence type="predicted"/>
<dbReference type="RefSeq" id="WP_133620332.1">
    <property type="nucleotide sequence ID" value="NZ_JAARQJ010000003.1"/>
</dbReference>
<dbReference type="STRING" id="1265846.PROCOU_13038"/>
<keyword evidence="1" id="KW-0472">Membrane</keyword>
<comment type="caution">
    <text evidence="2">The sequence shown here is derived from an EMBL/GenBank/DDBJ whole genome shotgun (WGS) entry which is preliminary data.</text>
</comment>
<reference evidence="2 3" key="1">
    <citation type="submission" date="2019-03" db="EMBL/GenBank/DDBJ databases">
        <title>Genomic Encyclopedia of Type Strains, Phase III (KMG-III): the genomes of soil and plant-associated and newly described type strains.</title>
        <authorList>
            <person name="Whitman W."/>
        </authorList>
    </citation>
    <scope>NUCLEOTIDE SEQUENCE [LARGE SCALE GENOMIC DNA]</scope>
    <source>
        <strain evidence="2 3">CECT 7972</strain>
    </source>
</reference>